<dbReference type="Proteomes" id="UP001380953">
    <property type="component" value="Unassembled WGS sequence"/>
</dbReference>
<accession>A0ACC6PJS9</accession>
<protein>
    <submittedName>
        <fullName evidence="1">ABC transporter ATP-binding protein</fullName>
    </submittedName>
</protein>
<comment type="caution">
    <text evidence="1">The sequence shown here is derived from an EMBL/GenBank/DDBJ whole genome shotgun (WGS) entry which is preliminary data.</text>
</comment>
<reference evidence="1" key="1">
    <citation type="submission" date="2024-03" db="EMBL/GenBank/DDBJ databases">
        <title>Whole genome sequecning of epiphytes from Marcgravia umbellata leaves.</title>
        <authorList>
            <person name="Kumar G."/>
            <person name="Savka M.A."/>
        </authorList>
    </citation>
    <scope>NUCLEOTIDE SEQUENCE</scope>
    <source>
        <strain evidence="1">RIT_BL5</strain>
    </source>
</reference>
<evidence type="ECO:0000313" key="1">
    <source>
        <dbReference type="EMBL" id="MEJ8307122.1"/>
    </source>
</evidence>
<keyword evidence="1" id="KW-0547">Nucleotide-binding</keyword>
<keyword evidence="2" id="KW-1185">Reference proteome</keyword>
<dbReference type="EMBL" id="JBBKAR010000061">
    <property type="protein sequence ID" value="MEJ8307122.1"/>
    <property type="molecule type" value="Genomic_DNA"/>
</dbReference>
<proteinExistence type="predicted"/>
<keyword evidence="1" id="KW-0067">ATP-binding</keyword>
<sequence length="342" mass="36905">MNDLLEVDGIETVFRTERGEVTSVDGVSFRLKAGETLGIVGESGCGKSVTSLSIMRLLGKTGSIRKGEIRLNGRNITGLAESAMRQIRGSEVSMIFQDPMTSLNPVFTIGSQLVESIMLHLNVKGKAARNHAIEMLRKVGISRPEEIMDEYPHKLSGGMRQRVMIAIALSCEPKLLIADEPTTALDVTIQAQILDLMKKLREETGTAIMLITHDLGVVAEMADRVIVMYAGQVVEEADVFTLFDKPLHPYTTGLMGSIPHLDGDDEETLASIPGTVPPLQNMPSGCRFHTRCSLATEKCFAEAPPLLELAKGHRVRCWVAQGDAEAPSAAPAPASATKGVTT</sequence>
<evidence type="ECO:0000313" key="2">
    <source>
        <dbReference type="Proteomes" id="UP001380953"/>
    </source>
</evidence>
<organism evidence="1 2">
    <name type="scientific">Saccharibacillus sacchari</name>
    <dbReference type="NCBI Taxonomy" id="456493"/>
    <lineage>
        <taxon>Bacteria</taxon>
        <taxon>Bacillati</taxon>
        <taxon>Bacillota</taxon>
        <taxon>Bacilli</taxon>
        <taxon>Bacillales</taxon>
        <taxon>Paenibacillaceae</taxon>
        <taxon>Saccharibacillus</taxon>
    </lineage>
</organism>
<name>A0ACC6PJS9_9BACL</name>
<gene>
    <name evidence="1" type="ORF">WKI47_24700</name>
</gene>